<dbReference type="AlphaFoldDB" id="A0A152A9J6"/>
<evidence type="ECO:0000313" key="2">
    <source>
        <dbReference type="Proteomes" id="UP000076078"/>
    </source>
</evidence>
<dbReference type="EMBL" id="LODT01000001">
    <property type="protein sequence ID" value="KYR02805.1"/>
    <property type="molecule type" value="Genomic_DNA"/>
</dbReference>
<evidence type="ECO:0000313" key="1">
    <source>
        <dbReference type="EMBL" id="KYR02805.1"/>
    </source>
</evidence>
<sequence>MYNHNNNNNNGEDKKKKKFNFRRMVKSIIIYNKSSDHKEEPSLEKITNDTVSDHKDVSWKKGSIRRSHSSLCLPKFKASPKRTKTQKRFSLQIDNQIPLLTESRTRSIQPLTTKEPIQISTKLISKLPKDMFSTFGVKPFTNEESISEPTTSTNSINTIISTQLKKSTSQNVIKMGLSNVNNSISDSVTMVLTNVNGKKAPMEFVINQNTRINFQSSWEFSLFVDDIDNSSNPQLPIAQSPDISSKLKSSVTVASLSQSFPNTNIFRSNSITLHDHSLLSSSSPRYMKYLFER</sequence>
<gene>
    <name evidence="1" type="ORF">DLAC_00270</name>
</gene>
<proteinExistence type="predicted"/>
<dbReference type="Proteomes" id="UP000076078">
    <property type="component" value="Unassembled WGS sequence"/>
</dbReference>
<reference evidence="1 2" key="1">
    <citation type="submission" date="2015-12" db="EMBL/GenBank/DDBJ databases">
        <title>Dictyostelia acquired genes for synthesis and detection of signals that induce cell-type specialization by lateral gene transfer from prokaryotes.</title>
        <authorList>
            <person name="Gloeckner G."/>
            <person name="Schaap P."/>
        </authorList>
    </citation>
    <scope>NUCLEOTIDE SEQUENCE [LARGE SCALE GENOMIC DNA]</scope>
    <source>
        <strain evidence="1 2">TK</strain>
    </source>
</reference>
<organism evidence="1 2">
    <name type="scientific">Tieghemostelium lacteum</name>
    <name type="common">Slime mold</name>
    <name type="synonym">Dictyostelium lacteum</name>
    <dbReference type="NCBI Taxonomy" id="361077"/>
    <lineage>
        <taxon>Eukaryota</taxon>
        <taxon>Amoebozoa</taxon>
        <taxon>Evosea</taxon>
        <taxon>Eumycetozoa</taxon>
        <taxon>Dictyostelia</taxon>
        <taxon>Dictyosteliales</taxon>
        <taxon>Raperosteliaceae</taxon>
        <taxon>Tieghemostelium</taxon>
    </lineage>
</organism>
<comment type="caution">
    <text evidence="1">The sequence shown here is derived from an EMBL/GenBank/DDBJ whole genome shotgun (WGS) entry which is preliminary data.</text>
</comment>
<protein>
    <submittedName>
        <fullName evidence="1">Uncharacterized protein</fullName>
    </submittedName>
</protein>
<dbReference type="InParanoid" id="A0A152A9J6"/>
<accession>A0A152A9J6</accession>
<keyword evidence="2" id="KW-1185">Reference proteome</keyword>
<name>A0A152A9J6_TIELA</name>